<reference evidence="1" key="1">
    <citation type="submission" date="2019-08" db="EMBL/GenBank/DDBJ databases">
        <authorList>
            <person name="Kucharzyk K."/>
            <person name="Murdoch R.W."/>
            <person name="Higgins S."/>
            <person name="Loffler F."/>
        </authorList>
    </citation>
    <scope>NUCLEOTIDE SEQUENCE</scope>
</reference>
<gene>
    <name evidence="1" type="ORF">SDC9_165146</name>
</gene>
<organism evidence="1">
    <name type="scientific">bioreactor metagenome</name>
    <dbReference type="NCBI Taxonomy" id="1076179"/>
    <lineage>
        <taxon>unclassified sequences</taxon>
        <taxon>metagenomes</taxon>
        <taxon>ecological metagenomes</taxon>
    </lineage>
</organism>
<proteinExistence type="predicted"/>
<dbReference type="AlphaFoldDB" id="A0A645FTK2"/>
<comment type="caution">
    <text evidence="1">The sequence shown here is derived from an EMBL/GenBank/DDBJ whole genome shotgun (WGS) entry which is preliminary data.</text>
</comment>
<protein>
    <submittedName>
        <fullName evidence="1">Uncharacterized protein</fullName>
    </submittedName>
</protein>
<accession>A0A645FTK2</accession>
<dbReference type="EMBL" id="VSSQ01064992">
    <property type="protein sequence ID" value="MPN17791.1"/>
    <property type="molecule type" value="Genomic_DNA"/>
</dbReference>
<name>A0A645FTK2_9ZZZZ</name>
<sequence length="47" mass="5329">MHALFGYLPDIAQAEHLEAAGIGEYRPFPLHKIVQIAVQFHDFLPRA</sequence>
<evidence type="ECO:0000313" key="1">
    <source>
        <dbReference type="EMBL" id="MPN17791.1"/>
    </source>
</evidence>